<reference evidence="1 2" key="1">
    <citation type="submission" date="2019-12" db="EMBL/GenBank/DDBJ databases">
        <title>A genome sequence resource for the geographically widespread anthracnose pathogen Colletotrichum asianum.</title>
        <authorList>
            <person name="Meng Y."/>
        </authorList>
    </citation>
    <scope>NUCLEOTIDE SEQUENCE [LARGE SCALE GENOMIC DNA]</scope>
    <source>
        <strain evidence="1 2">ICMP 18580</strain>
    </source>
</reference>
<comment type="caution">
    <text evidence="1">The sequence shown here is derived from an EMBL/GenBank/DDBJ whole genome shotgun (WGS) entry which is preliminary data.</text>
</comment>
<keyword evidence="2" id="KW-1185">Reference proteome</keyword>
<gene>
    <name evidence="1" type="ORF">GQ607_017860</name>
</gene>
<organism evidence="1 2">
    <name type="scientific">Colletotrichum asianum</name>
    <dbReference type="NCBI Taxonomy" id="702518"/>
    <lineage>
        <taxon>Eukaryota</taxon>
        <taxon>Fungi</taxon>
        <taxon>Dikarya</taxon>
        <taxon>Ascomycota</taxon>
        <taxon>Pezizomycotina</taxon>
        <taxon>Sordariomycetes</taxon>
        <taxon>Hypocreomycetidae</taxon>
        <taxon>Glomerellales</taxon>
        <taxon>Glomerellaceae</taxon>
        <taxon>Colletotrichum</taxon>
        <taxon>Colletotrichum gloeosporioides species complex</taxon>
    </lineage>
</organism>
<dbReference type="AlphaFoldDB" id="A0A8H3VY57"/>
<sequence>MDSPVRVTKENNTGINKLPIEICELIASEMTHDIHALGLVSQMWHLICLRVRLRTTSVVRLDVVSSRNLPKYLKATKSLSWAPGCRLRQPFAGLQQLESFCPSTQLDTSWLMRTCADTLTHLSITSWCPRGRSTMSMGKALLSLQRLRKLEMSLQYGASYGDETGQWPRLEQATIHWPEDEDIPHALQTSLGRSERLWNLYTTARFQPGVLPAVEAFPALTHATMNVYGWAQVAFLQSCPKIKILELDLVGKVDIQDFNNLSALQSLLQIKILHPPGLEKCVFDTAAAWKLQTNALDFVS</sequence>
<protein>
    <submittedName>
        <fullName evidence="1">Uncharacterized protein</fullName>
    </submittedName>
</protein>
<proteinExistence type="predicted"/>
<evidence type="ECO:0000313" key="1">
    <source>
        <dbReference type="EMBL" id="KAF0314897.1"/>
    </source>
</evidence>
<accession>A0A8H3VY57</accession>
<evidence type="ECO:0000313" key="2">
    <source>
        <dbReference type="Proteomes" id="UP000434172"/>
    </source>
</evidence>
<dbReference type="EMBL" id="WOWK01000271">
    <property type="protein sequence ID" value="KAF0314897.1"/>
    <property type="molecule type" value="Genomic_DNA"/>
</dbReference>
<dbReference type="Proteomes" id="UP000434172">
    <property type="component" value="Unassembled WGS sequence"/>
</dbReference>
<name>A0A8H3VY57_9PEZI</name>
<feature type="non-terminal residue" evidence="1">
    <location>
        <position position="1"/>
    </location>
</feature>